<protein>
    <submittedName>
        <fullName evidence="3">Amidase</fullName>
    </submittedName>
</protein>
<evidence type="ECO:0000256" key="1">
    <source>
        <dbReference type="SAM" id="SignalP"/>
    </source>
</evidence>
<dbReference type="InterPro" id="IPR023631">
    <property type="entry name" value="Amidase_dom"/>
</dbReference>
<dbReference type="EMBL" id="JANAVB010033012">
    <property type="protein sequence ID" value="KAJ6809704.1"/>
    <property type="molecule type" value="Genomic_DNA"/>
</dbReference>
<dbReference type="PANTHER" id="PTHR42678">
    <property type="entry name" value="AMIDASE"/>
    <property type="match status" value="1"/>
</dbReference>
<reference evidence="3" key="1">
    <citation type="journal article" date="2023" name="GigaByte">
        <title>Genome assembly of the bearded iris, Iris pallida Lam.</title>
        <authorList>
            <person name="Bruccoleri R.E."/>
            <person name="Oakeley E.J."/>
            <person name="Faust A.M.E."/>
            <person name="Altorfer M."/>
            <person name="Dessus-Babus S."/>
            <person name="Burckhardt D."/>
            <person name="Oertli M."/>
            <person name="Naumann U."/>
            <person name="Petersen F."/>
            <person name="Wong J."/>
        </authorList>
    </citation>
    <scope>NUCLEOTIDE SEQUENCE</scope>
    <source>
        <strain evidence="3">GSM-AAB239-AS_SAM_17_03QT</strain>
    </source>
</reference>
<proteinExistence type="predicted"/>
<gene>
    <name evidence="3" type="ORF">M6B38_162755</name>
</gene>
<dbReference type="SUPFAM" id="SSF75304">
    <property type="entry name" value="Amidase signature (AS) enzymes"/>
    <property type="match status" value="1"/>
</dbReference>
<sequence>MALPSFFFLLLSSTLLLALLAVVGGTTSHATFNIDEATIDDIQQSFRRGDLTSRALLEHYLNRTRALNPLLRAVIELNPDALRQADRADRERRRGDGKRRGGLHGIPVLLKDNIATGDRLNTTAGSFALLGSLVPRDSGVARKLRRAGAVIFGKASMSEWAHCRSWHIPSGWSARGGQGRNPYVLSAGPCDSSSGSAIAVAANMVSVSLGTETAGSIICPSARNSVVGIKPTVGLTSRAGVIPVTPRQDTIGPICRTVSDAVQVLEAIVGFDERDAEATREGSRYIPLGGYRQFLKKDGLKGKRLGVLRKVFLDSYDESIQKTFEEHFDTMRQRGGILIDDLEIANVESIIDPTRSGEFVATAAEFKMSLNAYLSELIESPVRSLLDVILFNDKHSNQERTKEFGQDFFLVAQNRSGLGAAERAAIANMGRLSTEGLERLMKEKQLDAVVTPDAIGSRVLAIGGYPGISVPAGYRRDGVPFGICFGGLKGSEPKLIEMAYAFEQATKLRTPPALKEHL</sequence>
<feature type="domain" description="Amidase" evidence="2">
    <location>
        <begin position="56"/>
        <end position="495"/>
    </location>
</feature>
<name>A0AAX6F073_IRIPA</name>
<dbReference type="Gene3D" id="3.90.1300.10">
    <property type="entry name" value="Amidase signature (AS) domain"/>
    <property type="match status" value="1"/>
</dbReference>
<dbReference type="PANTHER" id="PTHR42678:SF34">
    <property type="entry name" value="OS04G0183300 PROTEIN"/>
    <property type="match status" value="1"/>
</dbReference>
<evidence type="ECO:0000313" key="4">
    <source>
        <dbReference type="Proteomes" id="UP001140949"/>
    </source>
</evidence>
<feature type="signal peptide" evidence="1">
    <location>
        <begin position="1"/>
        <end position="25"/>
    </location>
</feature>
<dbReference type="AlphaFoldDB" id="A0AAX6F073"/>
<organism evidence="3 4">
    <name type="scientific">Iris pallida</name>
    <name type="common">Sweet iris</name>
    <dbReference type="NCBI Taxonomy" id="29817"/>
    <lineage>
        <taxon>Eukaryota</taxon>
        <taxon>Viridiplantae</taxon>
        <taxon>Streptophyta</taxon>
        <taxon>Embryophyta</taxon>
        <taxon>Tracheophyta</taxon>
        <taxon>Spermatophyta</taxon>
        <taxon>Magnoliopsida</taxon>
        <taxon>Liliopsida</taxon>
        <taxon>Asparagales</taxon>
        <taxon>Iridaceae</taxon>
        <taxon>Iridoideae</taxon>
        <taxon>Irideae</taxon>
        <taxon>Iris</taxon>
    </lineage>
</organism>
<reference evidence="3" key="2">
    <citation type="submission" date="2023-04" db="EMBL/GenBank/DDBJ databases">
        <authorList>
            <person name="Bruccoleri R.E."/>
            <person name="Oakeley E.J."/>
            <person name="Faust A.-M."/>
            <person name="Dessus-Babus S."/>
            <person name="Altorfer M."/>
            <person name="Burckhardt D."/>
            <person name="Oertli M."/>
            <person name="Naumann U."/>
            <person name="Petersen F."/>
            <person name="Wong J."/>
        </authorList>
    </citation>
    <scope>NUCLEOTIDE SEQUENCE</scope>
    <source>
        <strain evidence="3">GSM-AAB239-AS_SAM_17_03QT</strain>
        <tissue evidence="3">Leaf</tissue>
    </source>
</reference>
<dbReference type="Pfam" id="PF01425">
    <property type="entry name" value="Amidase"/>
    <property type="match status" value="1"/>
</dbReference>
<comment type="caution">
    <text evidence="3">The sequence shown here is derived from an EMBL/GenBank/DDBJ whole genome shotgun (WGS) entry which is preliminary data.</text>
</comment>
<accession>A0AAX6F073</accession>
<dbReference type="Proteomes" id="UP001140949">
    <property type="component" value="Unassembled WGS sequence"/>
</dbReference>
<dbReference type="InterPro" id="IPR036928">
    <property type="entry name" value="AS_sf"/>
</dbReference>
<keyword evidence="4" id="KW-1185">Reference proteome</keyword>
<evidence type="ECO:0000259" key="2">
    <source>
        <dbReference type="Pfam" id="PF01425"/>
    </source>
</evidence>
<feature type="chain" id="PRO_5043455680" evidence="1">
    <location>
        <begin position="26"/>
        <end position="518"/>
    </location>
</feature>
<evidence type="ECO:0000313" key="3">
    <source>
        <dbReference type="EMBL" id="KAJ6809704.1"/>
    </source>
</evidence>
<keyword evidence="1" id="KW-0732">Signal</keyword>